<keyword evidence="3" id="KW-1185">Reference proteome</keyword>
<dbReference type="Proteomes" id="UP001456524">
    <property type="component" value="Unassembled WGS sequence"/>
</dbReference>
<accession>A0ABR1XJP5</accession>
<evidence type="ECO:0000313" key="2">
    <source>
        <dbReference type="EMBL" id="KAK8157386.1"/>
    </source>
</evidence>
<dbReference type="EMBL" id="JBBWUH010000009">
    <property type="protein sequence ID" value="KAK8157386.1"/>
    <property type="molecule type" value="Genomic_DNA"/>
</dbReference>
<proteinExistence type="predicted"/>
<comment type="caution">
    <text evidence="2">The sequence shown here is derived from an EMBL/GenBank/DDBJ whole genome shotgun (WGS) entry which is preliminary data.</text>
</comment>
<sequence length="160" mass="15580">MSTLLSVSADAEATTAAAVAVTAVVDEQLDAETEAESQAATAATRTRQWTDVPGASQTLLWGAAEADDAERAALIRRLGGRVDDDNLDRVAKQRNASDASARAAGGAGGGRLTDAGFVGEGAGGVGSRVGRRRAAAAAAAAAAAGRGGGAGGGGGMSRGW</sequence>
<feature type="compositionally biased region" description="Gly residues" evidence="1">
    <location>
        <begin position="145"/>
        <end position="160"/>
    </location>
</feature>
<organism evidence="2 3">
    <name type="scientific">Phyllosticta citrichinensis</name>
    <dbReference type="NCBI Taxonomy" id="1130410"/>
    <lineage>
        <taxon>Eukaryota</taxon>
        <taxon>Fungi</taxon>
        <taxon>Dikarya</taxon>
        <taxon>Ascomycota</taxon>
        <taxon>Pezizomycotina</taxon>
        <taxon>Dothideomycetes</taxon>
        <taxon>Dothideomycetes incertae sedis</taxon>
        <taxon>Botryosphaeriales</taxon>
        <taxon>Phyllostictaceae</taxon>
        <taxon>Phyllosticta</taxon>
    </lineage>
</organism>
<name>A0ABR1XJP5_9PEZI</name>
<evidence type="ECO:0000313" key="3">
    <source>
        <dbReference type="Proteomes" id="UP001456524"/>
    </source>
</evidence>
<protein>
    <submittedName>
        <fullName evidence="2">Uncharacterized protein</fullName>
    </submittedName>
</protein>
<evidence type="ECO:0000256" key="1">
    <source>
        <dbReference type="SAM" id="MobiDB-lite"/>
    </source>
</evidence>
<gene>
    <name evidence="2" type="ORF">IWX90DRAFT_418060</name>
</gene>
<reference evidence="2 3" key="1">
    <citation type="journal article" date="2022" name="G3 (Bethesda)">
        <title>Enemy or ally: a genomic approach to elucidate the lifestyle of Phyllosticta citrichinaensis.</title>
        <authorList>
            <person name="Buijs V.A."/>
            <person name="Groenewald J.Z."/>
            <person name="Haridas S."/>
            <person name="LaButti K.M."/>
            <person name="Lipzen A."/>
            <person name="Martin F.M."/>
            <person name="Barry K."/>
            <person name="Grigoriev I.V."/>
            <person name="Crous P.W."/>
            <person name="Seidl M.F."/>
        </authorList>
    </citation>
    <scope>NUCLEOTIDE SEQUENCE [LARGE SCALE GENOMIC DNA]</scope>
    <source>
        <strain evidence="2 3">CBS 129764</strain>
    </source>
</reference>
<feature type="region of interest" description="Disordered" evidence="1">
    <location>
        <begin position="140"/>
        <end position="160"/>
    </location>
</feature>
<feature type="region of interest" description="Disordered" evidence="1">
    <location>
        <begin position="85"/>
        <end position="112"/>
    </location>
</feature>